<dbReference type="OrthoDB" id="2399869at2759"/>
<dbReference type="EMBL" id="QKWP01000410">
    <property type="protein sequence ID" value="RIB20582.1"/>
    <property type="molecule type" value="Genomic_DNA"/>
</dbReference>
<name>A0A397VF15_9GLOM</name>
<keyword evidence="3" id="KW-1185">Reference proteome</keyword>
<dbReference type="GO" id="GO:0003688">
    <property type="term" value="F:DNA replication origin binding"/>
    <property type="evidence" value="ECO:0007669"/>
    <property type="project" value="InterPro"/>
</dbReference>
<dbReference type="Proteomes" id="UP000266673">
    <property type="component" value="Unassembled WGS sequence"/>
</dbReference>
<sequence>MCISYSNAIGKNSTSQSTRALALISNETKNKVEVLQKSRLRVCHYQENEGNLAIRNWAVIIVQVESTHCLNFHGGHSHVVILDEVNGIMRQMASGIHARESENAMRDLLKSAIHVVAMDAFANESTLVFLRQYRGENIQVFDNRYQPRKSETVKILYDSNKGSEAICKGLEMLKEGKRVVFSMTSCKKARAIANQASKLQKPDGSFILSRVYFSQMDGKQRQYDFADINTTWSGLDCVIYTSTVESGISFEIPNHFDAIIAISNIKTGVHTEAFTQMLY</sequence>
<accession>A0A397VF15</accession>
<dbReference type="AlphaFoldDB" id="A0A397VF15"/>
<organism evidence="2 3">
    <name type="scientific">Gigaspora rosea</name>
    <dbReference type="NCBI Taxonomy" id="44941"/>
    <lineage>
        <taxon>Eukaryota</taxon>
        <taxon>Fungi</taxon>
        <taxon>Fungi incertae sedis</taxon>
        <taxon>Mucoromycota</taxon>
        <taxon>Glomeromycotina</taxon>
        <taxon>Glomeromycetes</taxon>
        <taxon>Diversisporales</taxon>
        <taxon>Gigasporaceae</taxon>
        <taxon>Gigaspora</taxon>
    </lineage>
</organism>
<dbReference type="GO" id="GO:0005524">
    <property type="term" value="F:ATP binding"/>
    <property type="evidence" value="ECO:0007669"/>
    <property type="project" value="InterPro"/>
</dbReference>
<protein>
    <recommendedName>
        <fullName evidence="1">Replication origin-binding protein domain-containing protein</fullName>
    </recommendedName>
</protein>
<proteinExistence type="predicted"/>
<evidence type="ECO:0000313" key="3">
    <source>
        <dbReference type="Proteomes" id="UP000266673"/>
    </source>
</evidence>
<comment type="caution">
    <text evidence="2">The sequence shown here is derived from an EMBL/GenBank/DDBJ whole genome shotgun (WGS) entry which is preliminary data.</text>
</comment>
<dbReference type="STRING" id="44941.A0A397VF15"/>
<dbReference type="Pfam" id="PF02399">
    <property type="entry name" value="Herpes_ori_bp"/>
    <property type="match status" value="1"/>
</dbReference>
<feature type="domain" description="Replication origin-binding protein" evidence="1">
    <location>
        <begin position="53"/>
        <end position="146"/>
    </location>
</feature>
<reference evidence="2 3" key="1">
    <citation type="submission" date="2018-06" db="EMBL/GenBank/DDBJ databases">
        <title>Comparative genomics reveals the genomic features of Rhizophagus irregularis, R. cerebriforme, R. diaphanum and Gigaspora rosea, and their symbiotic lifestyle signature.</title>
        <authorList>
            <person name="Morin E."/>
            <person name="San Clemente H."/>
            <person name="Chen E.C.H."/>
            <person name="De La Providencia I."/>
            <person name="Hainaut M."/>
            <person name="Kuo A."/>
            <person name="Kohler A."/>
            <person name="Murat C."/>
            <person name="Tang N."/>
            <person name="Roy S."/>
            <person name="Loubradou J."/>
            <person name="Henrissat B."/>
            <person name="Grigoriev I.V."/>
            <person name="Corradi N."/>
            <person name="Roux C."/>
            <person name="Martin F.M."/>
        </authorList>
    </citation>
    <scope>NUCLEOTIDE SEQUENCE [LARGE SCALE GENOMIC DNA]</scope>
    <source>
        <strain evidence="2 3">DAOM 194757</strain>
    </source>
</reference>
<evidence type="ECO:0000259" key="1">
    <source>
        <dbReference type="Pfam" id="PF02399"/>
    </source>
</evidence>
<evidence type="ECO:0000313" key="2">
    <source>
        <dbReference type="EMBL" id="RIB20582.1"/>
    </source>
</evidence>
<dbReference type="InterPro" id="IPR003450">
    <property type="entry name" value="Replication_origin-bd"/>
</dbReference>
<gene>
    <name evidence="2" type="ORF">C2G38_2035145</name>
</gene>
<dbReference type="GO" id="GO:0006260">
    <property type="term" value="P:DNA replication"/>
    <property type="evidence" value="ECO:0007669"/>
    <property type="project" value="InterPro"/>
</dbReference>